<proteinExistence type="predicted"/>
<gene>
    <name evidence="2" type="ORF">CXQ85_001254</name>
</gene>
<feature type="region of interest" description="Disordered" evidence="1">
    <location>
        <begin position="122"/>
        <end position="196"/>
    </location>
</feature>
<reference evidence="2 3" key="1">
    <citation type="submission" date="2017-12" db="EMBL/GenBank/DDBJ databases">
        <title>Genome Sequence of a Multidrug-Resistant Candida haemulonii Isolate from a Patient with Chronic Leg Ulcers in Israel.</title>
        <authorList>
            <person name="Chow N.A."/>
            <person name="Gade L."/>
            <person name="Batra D."/>
            <person name="Rowe L.A."/>
            <person name="Ben-Ami R."/>
            <person name="Loparev V.N."/>
            <person name="Litvintseva A.P."/>
        </authorList>
    </citation>
    <scope>NUCLEOTIDE SEQUENCE [LARGE SCALE GENOMIC DNA]</scope>
    <source>
        <strain evidence="2 3">B11899</strain>
    </source>
</reference>
<feature type="region of interest" description="Disordered" evidence="1">
    <location>
        <begin position="240"/>
        <end position="263"/>
    </location>
</feature>
<evidence type="ECO:0000313" key="2">
    <source>
        <dbReference type="EMBL" id="PVH18962.1"/>
    </source>
</evidence>
<comment type="caution">
    <text evidence="2">The sequence shown here is derived from an EMBL/GenBank/DDBJ whole genome shotgun (WGS) entry which is preliminary data.</text>
</comment>
<dbReference type="AlphaFoldDB" id="A0A2V1AMM4"/>
<dbReference type="GeneID" id="37006585"/>
<feature type="compositionally biased region" description="Basic residues" evidence="1">
    <location>
        <begin position="128"/>
        <end position="137"/>
    </location>
</feature>
<evidence type="ECO:0000313" key="3">
    <source>
        <dbReference type="Proteomes" id="UP000244309"/>
    </source>
</evidence>
<feature type="region of interest" description="Disordered" evidence="1">
    <location>
        <begin position="1"/>
        <end position="94"/>
    </location>
</feature>
<dbReference type="VEuPathDB" id="FungiDB:CXQ85_001254"/>
<dbReference type="Proteomes" id="UP000244309">
    <property type="component" value="Unassembled WGS sequence"/>
</dbReference>
<feature type="compositionally biased region" description="Low complexity" evidence="1">
    <location>
        <begin position="24"/>
        <end position="38"/>
    </location>
</feature>
<feature type="compositionally biased region" description="Pro residues" evidence="1">
    <location>
        <begin position="79"/>
        <end position="89"/>
    </location>
</feature>
<feature type="compositionally biased region" description="Low complexity" evidence="1">
    <location>
        <begin position="1"/>
        <end position="10"/>
    </location>
</feature>
<feature type="compositionally biased region" description="Polar residues" evidence="1">
    <location>
        <begin position="39"/>
        <end position="58"/>
    </location>
</feature>
<sequence length="293" mass="32436">MDVYDPSESQSSDEEPMEPYQVLPTERTPKSPTTPKTPNSIQSWSRSPGLPSSPSISVTGKCYNGVDINRNSAYIPKKSAPPPPSPPSPGTAQRLKYLFKSRSKPKSSFYDAPDMMKSLLRRASISPRSKKALKRIKGSKDEEKAIPRSYLEKNGSLDEKSSAHTLVEKKVDIESSSSYETASSGEEEYRTLDVSKGTSVSAISMSKLTMSSEYQCTSSPKELGIESVLKLGPPMVKQLRPESPLRAPSEPTSDESFYFFDGSPRKRAEGEEINWGDELAAEMVEMLKKHRLQ</sequence>
<organism evidence="2 3">
    <name type="scientific">Candidozyma haemuli</name>
    <dbReference type="NCBI Taxonomy" id="45357"/>
    <lineage>
        <taxon>Eukaryota</taxon>
        <taxon>Fungi</taxon>
        <taxon>Dikarya</taxon>
        <taxon>Ascomycota</taxon>
        <taxon>Saccharomycotina</taxon>
        <taxon>Pichiomycetes</taxon>
        <taxon>Metschnikowiaceae</taxon>
        <taxon>Candidozyma</taxon>
    </lineage>
</organism>
<feature type="compositionally biased region" description="Basic and acidic residues" evidence="1">
    <location>
        <begin position="155"/>
        <end position="173"/>
    </location>
</feature>
<feature type="compositionally biased region" description="Low complexity" evidence="1">
    <location>
        <begin position="174"/>
        <end position="184"/>
    </location>
</feature>
<dbReference type="EMBL" id="PKFO01000001">
    <property type="protein sequence ID" value="PVH18962.1"/>
    <property type="molecule type" value="Genomic_DNA"/>
</dbReference>
<protein>
    <submittedName>
        <fullName evidence="2">Uncharacterized protein</fullName>
    </submittedName>
</protein>
<accession>A0A2V1AMM4</accession>
<evidence type="ECO:0000256" key="1">
    <source>
        <dbReference type="SAM" id="MobiDB-lite"/>
    </source>
</evidence>
<keyword evidence="3" id="KW-1185">Reference proteome</keyword>
<dbReference type="RefSeq" id="XP_025339902.1">
    <property type="nucleotide sequence ID" value="XM_025484971.1"/>
</dbReference>
<dbReference type="OrthoDB" id="10663764at2759"/>
<name>A0A2V1AMM4_9ASCO</name>